<keyword evidence="1" id="KW-0732">Signal</keyword>
<dbReference type="SUPFAM" id="SSF56925">
    <property type="entry name" value="OMPA-like"/>
    <property type="match status" value="1"/>
</dbReference>
<feature type="chain" id="PRO_5016877860" evidence="1">
    <location>
        <begin position="24"/>
        <end position="188"/>
    </location>
</feature>
<dbReference type="InterPro" id="IPR011250">
    <property type="entry name" value="OMP/PagP_B-barrel"/>
</dbReference>
<dbReference type="RefSeq" id="WP_114645456.1">
    <property type="nucleotide sequence ID" value="NZ_QQNH01000007.1"/>
</dbReference>
<name>A0A369W4F6_9HYPH</name>
<comment type="caution">
    <text evidence="2">The sequence shown here is derived from an EMBL/GenBank/DDBJ whole genome shotgun (WGS) entry which is preliminary data.</text>
</comment>
<evidence type="ECO:0000256" key="1">
    <source>
        <dbReference type="SAM" id="SignalP"/>
    </source>
</evidence>
<dbReference type="AlphaFoldDB" id="A0A369W4F6"/>
<accession>A0A369W4F6</accession>
<dbReference type="OrthoDB" id="7960449at2"/>
<gene>
    <name evidence="2" type="ORF">DVH29_06985</name>
</gene>
<reference evidence="3" key="1">
    <citation type="submission" date="2018-07" db="EMBL/GenBank/DDBJ databases">
        <authorList>
            <person name="Liu B.-T."/>
            <person name="Du Z."/>
        </authorList>
    </citation>
    <scope>NUCLEOTIDE SEQUENCE [LARGE SCALE GENOMIC DNA]</scope>
    <source>
        <strain evidence="3">XYN52</strain>
    </source>
</reference>
<sequence length="188" mass="18902">MKTLKTLALAAAVSTAAAGGALAADAIGVPAPIIPPAPVVDMGSGFDWNGFYAGISGGVQNETVPGDTSWALGAQAGVNSQFDFFLVGAEVSIEGVFDDPDTYAYGSALARGGVLVTDELLAYGAIGYGTDFDAATGPGDHVLAGGGLEFAATDDVSVRGQYLYGWEQSGAAGASDVHKFTIGANFHF</sequence>
<evidence type="ECO:0000313" key="3">
    <source>
        <dbReference type="Proteomes" id="UP000253759"/>
    </source>
</evidence>
<proteinExistence type="predicted"/>
<dbReference type="EMBL" id="QQNH01000007">
    <property type="protein sequence ID" value="RDE09203.1"/>
    <property type="molecule type" value="Genomic_DNA"/>
</dbReference>
<dbReference type="Proteomes" id="UP000253759">
    <property type="component" value="Unassembled WGS sequence"/>
</dbReference>
<protein>
    <submittedName>
        <fullName evidence="2">Porin family protein</fullName>
    </submittedName>
</protein>
<evidence type="ECO:0000313" key="2">
    <source>
        <dbReference type="EMBL" id="RDE09203.1"/>
    </source>
</evidence>
<organism evidence="2 3">
    <name type="scientific">Pelagibacterium lacus</name>
    <dbReference type="NCBI Taxonomy" id="2282655"/>
    <lineage>
        <taxon>Bacteria</taxon>
        <taxon>Pseudomonadati</taxon>
        <taxon>Pseudomonadota</taxon>
        <taxon>Alphaproteobacteria</taxon>
        <taxon>Hyphomicrobiales</taxon>
        <taxon>Devosiaceae</taxon>
        <taxon>Pelagibacterium</taxon>
    </lineage>
</organism>
<dbReference type="Gene3D" id="2.40.160.20">
    <property type="match status" value="1"/>
</dbReference>
<feature type="signal peptide" evidence="1">
    <location>
        <begin position="1"/>
        <end position="23"/>
    </location>
</feature>
<keyword evidence="3" id="KW-1185">Reference proteome</keyword>